<dbReference type="OrthoDB" id="9797397at2"/>
<name>A0A0U5AVT6_9BACT</name>
<dbReference type="KEGG" id="cthi:THC_0255"/>
<evidence type="ECO:0000313" key="2">
    <source>
        <dbReference type="Proteomes" id="UP000068196"/>
    </source>
</evidence>
<evidence type="ECO:0000313" key="1">
    <source>
        <dbReference type="EMBL" id="BAU22654.1"/>
    </source>
</evidence>
<dbReference type="EMBL" id="AP014945">
    <property type="protein sequence ID" value="BAU22654.1"/>
    <property type="molecule type" value="Genomic_DNA"/>
</dbReference>
<dbReference type="SUPFAM" id="SSF64438">
    <property type="entry name" value="CNF1/YfiH-like putative cysteine hydrolases"/>
    <property type="match status" value="1"/>
</dbReference>
<accession>A0A0U5AVT6</accession>
<gene>
    <name evidence="1" type="ORF">THC_0255</name>
</gene>
<dbReference type="AlphaFoldDB" id="A0A0U5AVT6"/>
<evidence type="ECO:0008006" key="3">
    <source>
        <dbReference type="Google" id="ProtNLM"/>
    </source>
</evidence>
<reference evidence="1 2" key="1">
    <citation type="journal article" date="2016" name="Int. J. Syst. Evol. Microbiol.">
        <title>Caldimicrobium thiodismutans sp. nov., a sulfur-disproportionating bacterium isolated from a hot spring, and emended description of the genus Caldimicrobium.</title>
        <authorList>
            <person name="Kojima H."/>
            <person name="Umezawa K."/>
            <person name="Fukui M."/>
        </authorList>
    </citation>
    <scope>NUCLEOTIDE SEQUENCE [LARGE SCALE GENOMIC DNA]</scope>
    <source>
        <strain evidence="1 2">TF1</strain>
    </source>
</reference>
<organism evidence="1 2">
    <name type="scientific">Caldimicrobium thiodismutans</name>
    <dbReference type="NCBI Taxonomy" id="1653476"/>
    <lineage>
        <taxon>Bacteria</taxon>
        <taxon>Pseudomonadati</taxon>
        <taxon>Thermodesulfobacteriota</taxon>
        <taxon>Thermodesulfobacteria</taxon>
        <taxon>Thermodesulfobacteriales</taxon>
        <taxon>Thermodesulfobacteriaceae</taxon>
        <taxon>Caldimicrobium</taxon>
    </lineage>
</organism>
<dbReference type="Gene3D" id="3.30.1330.200">
    <property type="match status" value="1"/>
</dbReference>
<reference evidence="2" key="2">
    <citation type="journal article" date="2016" name="Int. J. Syst. Evol. Microbiol.">
        <title>Caldimicrobium thiodismutans sp. nov., a sulfur-disproportionating bacterium isolated from a hot spring.</title>
        <authorList>
            <person name="Kojima H."/>
            <person name="Umezawa K."/>
            <person name="Fukui M."/>
        </authorList>
    </citation>
    <scope>NUCLEOTIDE SEQUENCE [LARGE SCALE GENOMIC DNA]</scope>
    <source>
        <strain evidence="2">TF1</strain>
    </source>
</reference>
<dbReference type="InterPro" id="IPR011324">
    <property type="entry name" value="Cytotoxic_necrot_fac-like_cat"/>
</dbReference>
<dbReference type="InterPro" id="IPR038592">
    <property type="entry name" value="CheD-like_sf"/>
</dbReference>
<sequence length="159" mass="18351">MILKVAKGTYEIIQKKAITLVSDSLGAGIAIGFINPNKMIYGVLSYIFPYKENDLELDEGEIYSGETILNIFNTELEKLKINFDDCKWIIVGASKFRVNPQFLDLAEKNLKVAEAWFKKNGIWERVIKKVNFSSPLRLYLNGKEGYFEIKIKNKVERYE</sequence>
<proteinExistence type="predicted"/>
<dbReference type="Proteomes" id="UP000068196">
    <property type="component" value="Chromosome"/>
</dbReference>
<keyword evidence="2" id="KW-1185">Reference proteome</keyword>
<dbReference type="STRING" id="1653476.THC_0255"/>
<protein>
    <recommendedName>
        <fullName evidence="3">Chemotaxis protein CheD</fullName>
    </recommendedName>
</protein>
<dbReference type="RefSeq" id="WP_068512186.1">
    <property type="nucleotide sequence ID" value="NZ_AP014945.1"/>
</dbReference>